<evidence type="ECO:0008006" key="3">
    <source>
        <dbReference type="Google" id="ProtNLM"/>
    </source>
</evidence>
<dbReference type="Proteomes" id="UP000187209">
    <property type="component" value="Unassembled WGS sequence"/>
</dbReference>
<dbReference type="EMBL" id="MPUH01000411">
    <property type="protein sequence ID" value="OMJ80717.1"/>
    <property type="molecule type" value="Genomic_DNA"/>
</dbReference>
<comment type="caution">
    <text evidence="1">The sequence shown here is derived from an EMBL/GenBank/DDBJ whole genome shotgun (WGS) entry which is preliminary data.</text>
</comment>
<evidence type="ECO:0000313" key="1">
    <source>
        <dbReference type="EMBL" id="OMJ80717.1"/>
    </source>
</evidence>
<accession>A0A1R2BVN5</accession>
<evidence type="ECO:0000313" key="2">
    <source>
        <dbReference type="Proteomes" id="UP000187209"/>
    </source>
</evidence>
<reference evidence="1 2" key="1">
    <citation type="submission" date="2016-11" db="EMBL/GenBank/DDBJ databases">
        <title>The macronuclear genome of Stentor coeruleus: a giant cell with tiny introns.</title>
        <authorList>
            <person name="Slabodnick M."/>
            <person name="Ruby J.G."/>
            <person name="Reiff S.B."/>
            <person name="Swart E.C."/>
            <person name="Gosai S."/>
            <person name="Prabakaran S."/>
            <person name="Witkowska E."/>
            <person name="Larue G.E."/>
            <person name="Fisher S."/>
            <person name="Freeman R.M."/>
            <person name="Gunawardena J."/>
            <person name="Chu W."/>
            <person name="Stover N.A."/>
            <person name="Gregory B.D."/>
            <person name="Nowacki M."/>
            <person name="Derisi J."/>
            <person name="Roy S.W."/>
            <person name="Marshall W.F."/>
            <person name="Sood P."/>
        </authorList>
    </citation>
    <scope>NUCLEOTIDE SEQUENCE [LARGE SCALE GENOMIC DNA]</scope>
    <source>
        <strain evidence="1">WM001</strain>
    </source>
</reference>
<keyword evidence="2" id="KW-1185">Reference proteome</keyword>
<protein>
    <recommendedName>
        <fullName evidence="3">RING-type domain-containing protein</fullName>
    </recommendedName>
</protein>
<dbReference type="AlphaFoldDB" id="A0A1R2BVN5"/>
<sequence>MSSYLCKFMAGVCSLVALKEYISYCTLTSTVKSLENSVSSLVWLDGEVKALKNIESISMPDLPPVVYTQYKQITGYNRASERLENHIQKMEKFKLITDKGDVIIYPAGIVIGDMIYTDYQPIKKSTFQWIKTGLAVLASLFFNRWVIQDIYKKTTEEVLMDGHLCSAFGKIIKIGSKYGMISDIIVKNKSELVMKNKARIAVMVVSALLLALVSAFPDIEIRSLKRQEKTTRTGPGMKCLTCKEKFACRLLKPCFHLSVCDTCLHDICPMCLHPVNEYTNIFF</sequence>
<name>A0A1R2BVN5_9CILI</name>
<organism evidence="1 2">
    <name type="scientific">Stentor coeruleus</name>
    <dbReference type="NCBI Taxonomy" id="5963"/>
    <lineage>
        <taxon>Eukaryota</taxon>
        <taxon>Sar</taxon>
        <taxon>Alveolata</taxon>
        <taxon>Ciliophora</taxon>
        <taxon>Postciliodesmatophora</taxon>
        <taxon>Heterotrichea</taxon>
        <taxon>Heterotrichida</taxon>
        <taxon>Stentoridae</taxon>
        <taxon>Stentor</taxon>
    </lineage>
</organism>
<gene>
    <name evidence="1" type="ORF">SteCoe_18968</name>
</gene>
<dbReference type="Gene3D" id="3.30.40.10">
    <property type="entry name" value="Zinc/RING finger domain, C3HC4 (zinc finger)"/>
    <property type="match status" value="1"/>
</dbReference>
<proteinExistence type="predicted"/>
<dbReference type="InterPro" id="IPR013083">
    <property type="entry name" value="Znf_RING/FYVE/PHD"/>
</dbReference>